<feature type="compositionally biased region" description="Basic and acidic residues" evidence="1">
    <location>
        <begin position="40"/>
        <end position="50"/>
    </location>
</feature>
<feature type="region of interest" description="Disordered" evidence="1">
    <location>
        <begin position="1"/>
        <end position="63"/>
    </location>
</feature>
<organism evidence="2">
    <name type="scientific">marine sediment metagenome</name>
    <dbReference type="NCBI Taxonomy" id="412755"/>
    <lineage>
        <taxon>unclassified sequences</taxon>
        <taxon>metagenomes</taxon>
        <taxon>ecological metagenomes</taxon>
    </lineage>
</organism>
<evidence type="ECO:0000256" key="1">
    <source>
        <dbReference type="SAM" id="MobiDB-lite"/>
    </source>
</evidence>
<dbReference type="AlphaFoldDB" id="X1GAN0"/>
<evidence type="ECO:0000313" key="2">
    <source>
        <dbReference type="EMBL" id="GAH41885.1"/>
    </source>
</evidence>
<sequence length="91" mass="9840">MVGAQGPNVVFDRQQPHPPRDGPDGAFPDDGVGQAETDGFAEKDADHGEQGGEDEEQEEDEGALGWVSLMILMFFSRRQASTFTDPPPPII</sequence>
<accession>X1GAN0</accession>
<comment type="caution">
    <text evidence="2">The sequence shown here is derived from an EMBL/GenBank/DDBJ whole genome shotgun (WGS) entry which is preliminary data.</text>
</comment>
<feature type="compositionally biased region" description="Acidic residues" evidence="1">
    <location>
        <begin position="51"/>
        <end position="62"/>
    </location>
</feature>
<name>X1GAN0_9ZZZZ</name>
<feature type="compositionally biased region" description="Basic and acidic residues" evidence="1">
    <location>
        <begin position="14"/>
        <end position="23"/>
    </location>
</feature>
<gene>
    <name evidence="2" type="ORF">S03H2_24808</name>
</gene>
<reference evidence="2" key="1">
    <citation type="journal article" date="2014" name="Front. Microbiol.">
        <title>High frequency of phylogenetically diverse reductive dehalogenase-homologous genes in deep subseafloor sedimentary metagenomes.</title>
        <authorList>
            <person name="Kawai M."/>
            <person name="Futagami T."/>
            <person name="Toyoda A."/>
            <person name="Takaki Y."/>
            <person name="Nishi S."/>
            <person name="Hori S."/>
            <person name="Arai W."/>
            <person name="Tsubouchi T."/>
            <person name="Morono Y."/>
            <person name="Uchiyama I."/>
            <person name="Ito T."/>
            <person name="Fujiyama A."/>
            <person name="Inagaki F."/>
            <person name="Takami H."/>
        </authorList>
    </citation>
    <scope>NUCLEOTIDE SEQUENCE</scope>
    <source>
        <strain evidence="2">Expedition CK06-06</strain>
    </source>
</reference>
<proteinExistence type="predicted"/>
<protein>
    <submittedName>
        <fullName evidence="2">Uncharacterized protein</fullName>
    </submittedName>
</protein>
<dbReference type="EMBL" id="BARU01013877">
    <property type="protein sequence ID" value="GAH41885.1"/>
    <property type="molecule type" value="Genomic_DNA"/>
</dbReference>